<feature type="domain" description="HTH tetR-type" evidence="3">
    <location>
        <begin position="1"/>
        <end position="55"/>
    </location>
</feature>
<protein>
    <submittedName>
        <fullName evidence="4">TetR family transcriptional regulator</fullName>
    </submittedName>
</protein>
<feature type="DNA-binding region" description="H-T-H motif" evidence="2">
    <location>
        <begin position="18"/>
        <end position="37"/>
    </location>
</feature>
<evidence type="ECO:0000256" key="1">
    <source>
        <dbReference type="ARBA" id="ARBA00023125"/>
    </source>
</evidence>
<gene>
    <name evidence="4" type="ORF">E1212_06375</name>
</gene>
<dbReference type="AlphaFoldDB" id="A0A4R4RUI7"/>
<dbReference type="EMBL" id="SMKL01000010">
    <property type="protein sequence ID" value="TDC53316.1"/>
    <property type="molecule type" value="Genomic_DNA"/>
</dbReference>
<dbReference type="Gene3D" id="1.10.357.10">
    <property type="entry name" value="Tetracycline Repressor, domain 2"/>
    <property type="match status" value="1"/>
</dbReference>
<dbReference type="InterPro" id="IPR041347">
    <property type="entry name" value="MftR_C"/>
</dbReference>
<dbReference type="Gene3D" id="1.10.10.60">
    <property type="entry name" value="Homeodomain-like"/>
    <property type="match status" value="1"/>
</dbReference>
<reference evidence="4 5" key="1">
    <citation type="submission" date="2019-02" db="EMBL/GenBank/DDBJ databases">
        <title>Draft genome sequences of novel Actinobacteria.</title>
        <authorList>
            <person name="Sahin N."/>
            <person name="Ay H."/>
            <person name="Saygin H."/>
        </authorList>
    </citation>
    <scope>NUCLEOTIDE SEQUENCE [LARGE SCALE GENOMIC DNA]</scope>
    <source>
        <strain evidence="4 5">KC603</strain>
    </source>
</reference>
<dbReference type="GO" id="GO:0003700">
    <property type="term" value="F:DNA-binding transcription factor activity"/>
    <property type="evidence" value="ECO:0007669"/>
    <property type="project" value="TreeGrafter"/>
</dbReference>
<dbReference type="PRINTS" id="PR00455">
    <property type="entry name" value="HTHTETR"/>
</dbReference>
<dbReference type="Proteomes" id="UP000295621">
    <property type="component" value="Unassembled WGS sequence"/>
</dbReference>
<dbReference type="OrthoDB" id="4746440at2"/>
<comment type="caution">
    <text evidence="4">The sequence shown here is derived from an EMBL/GenBank/DDBJ whole genome shotgun (WGS) entry which is preliminary data.</text>
</comment>
<dbReference type="InterPro" id="IPR009057">
    <property type="entry name" value="Homeodomain-like_sf"/>
</dbReference>
<evidence type="ECO:0000313" key="5">
    <source>
        <dbReference type="Proteomes" id="UP000295621"/>
    </source>
</evidence>
<dbReference type="InterPro" id="IPR050109">
    <property type="entry name" value="HTH-type_TetR-like_transc_reg"/>
</dbReference>
<proteinExistence type="predicted"/>
<dbReference type="InterPro" id="IPR001647">
    <property type="entry name" value="HTH_TetR"/>
</dbReference>
<dbReference type="Pfam" id="PF17754">
    <property type="entry name" value="TetR_C_14"/>
    <property type="match status" value="1"/>
</dbReference>
<keyword evidence="5" id="KW-1185">Reference proteome</keyword>
<dbReference type="GO" id="GO:0000976">
    <property type="term" value="F:transcription cis-regulatory region binding"/>
    <property type="evidence" value="ECO:0007669"/>
    <property type="project" value="TreeGrafter"/>
</dbReference>
<evidence type="ECO:0000313" key="4">
    <source>
        <dbReference type="EMBL" id="TDC53316.1"/>
    </source>
</evidence>
<dbReference type="PANTHER" id="PTHR30055:SF226">
    <property type="entry name" value="HTH-TYPE TRANSCRIPTIONAL REGULATOR PKSA"/>
    <property type="match status" value="1"/>
</dbReference>
<dbReference type="SUPFAM" id="SSF46689">
    <property type="entry name" value="Homeodomain-like"/>
    <property type="match status" value="1"/>
</dbReference>
<dbReference type="PANTHER" id="PTHR30055">
    <property type="entry name" value="HTH-TYPE TRANSCRIPTIONAL REGULATOR RUTR"/>
    <property type="match status" value="1"/>
</dbReference>
<dbReference type="PROSITE" id="PS50977">
    <property type="entry name" value="HTH_TETR_2"/>
    <property type="match status" value="1"/>
</dbReference>
<evidence type="ECO:0000256" key="2">
    <source>
        <dbReference type="PROSITE-ProRule" id="PRU00335"/>
    </source>
</evidence>
<evidence type="ECO:0000259" key="3">
    <source>
        <dbReference type="PROSITE" id="PS50977"/>
    </source>
</evidence>
<keyword evidence="1 2" id="KW-0238">DNA-binding</keyword>
<accession>A0A4R4RUI7</accession>
<organism evidence="4 5">
    <name type="scientific">Jiangella ureilytica</name>
    <dbReference type="NCBI Taxonomy" id="2530374"/>
    <lineage>
        <taxon>Bacteria</taxon>
        <taxon>Bacillati</taxon>
        <taxon>Actinomycetota</taxon>
        <taxon>Actinomycetes</taxon>
        <taxon>Jiangellales</taxon>
        <taxon>Jiangellaceae</taxon>
        <taxon>Jiangella</taxon>
    </lineage>
</organism>
<sequence>MAENALELFERQGFERTTVAQVAAAAGVTEMTVFRHFSSKEQLLFDDPYDPVIAAAVGDQPRAWSPLARAVGGLRQAWAQLPEPEGDTVRRRVRIVAENDSLRAAAWRNNAETERLIVERLVHDGTDPLRARAAAGAVLAALMAALFEWARHDDHTLSEAVTVALDTLDENHG</sequence>
<name>A0A4R4RUI7_9ACTN</name>
<dbReference type="Pfam" id="PF00440">
    <property type="entry name" value="TetR_N"/>
    <property type="match status" value="1"/>
</dbReference>